<accession>A0A5C6ERU2</accession>
<evidence type="ECO:0000313" key="2">
    <source>
        <dbReference type="Proteomes" id="UP000318288"/>
    </source>
</evidence>
<protein>
    <submittedName>
        <fullName evidence="1">Uncharacterized protein</fullName>
    </submittedName>
</protein>
<dbReference type="Proteomes" id="UP000318288">
    <property type="component" value="Unassembled WGS sequence"/>
</dbReference>
<reference evidence="1 2" key="1">
    <citation type="submission" date="2019-02" db="EMBL/GenBank/DDBJ databases">
        <title>Deep-cultivation of Planctomycetes and their phenomic and genomic characterization uncovers novel biology.</title>
        <authorList>
            <person name="Wiegand S."/>
            <person name="Jogler M."/>
            <person name="Boedeker C."/>
            <person name="Pinto D."/>
            <person name="Vollmers J."/>
            <person name="Rivas-Marin E."/>
            <person name="Kohn T."/>
            <person name="Peeters S.H."/>
            <person name="Heuer A."/>
            <person name="Rast P."/>
            <person name="Oberbeckmann S."/>
            <person name="Bunk B."/>
            <person name="Jeske O."/>
            <person name="Meyerdierks A."/>
            <person name="Storesund J.E."/>
            <person name="Kallscheuer N."/>
            <person name="Luecker S."/>
            <person name="Lage O.M."/>
            <person name="Pohl T."/>
            <person name="Merkel B.J."/>
            <person name="Hornburger P."/>
            <person name="Mueller R.-W."/>
            <person name="Bruemmer F."/>
            <person name="Labrenz M."/>
            <person name="Spormann A.M."/>
            <person name="Op Den Camp H."/>
            <person name="Overmann J."/>
            <person name="Amann R."/>
            <person name="Jetten M.S.M."/>
            <person name="Mascher T."/>
            <person name="Medema M.H."/>
            <person name="Devos D.P."/>
            <person name="Kaster A.-K."/>
            <person name="Ovreas L."/>
            <person name="Rohde M."/>
            <person name="Galperin M.Y."/>
            <person name="Jogler C."/>
        </authorList>
    </citation>
    <scope>NUCLEOTIDE SEQUENCE [LARGE SCALE GENOMIC DNA]</scope>
    <source>
        <strain evidence="1 2">Poly51</strain>
    </source>
</reference>
<dbReference type="EMBL" id="SJPW01000005">
    <property type="protein sequence ID" value="TWU51040.1"/>
    <property type="molecule type" value="Genomic_DNA"/>
</dbReference>
<gene>
    <name evidence="1" type="ORF">Poly51_43340</name>
</gene>
<sequence length="106" mass="11539">MRFDSITAAVTRNLVNAMVREITVVRSFVAASILHRWLHRMPLFAMPSGMSSYLLSSITPDDFVALVQAGSLESECLSGLASTKRGGVKCQPCLAMASYPARFNRG</sequence>
<name>A0A5C6ERU2_9BACT</name>
<comment type="caution">
    <text evidence="1">The sequence shown here is derived from an EMBL/GenBank/DDBJ whole genome shotgun (WGS) entry which is preliminary data.</text>
</comment>
<organism evidence="1 2">
    <name type="scientific">Rubripirellula tenax</name>
    <dbReference type="NCBI Taxonomy" id="2528015"/>
    <lineage>
        <taxon>Bacteria</taxon>
        <taxon>Pseudomonadati</taxon>
        <taxon>Planctomycetota</taxon>
        <taxon>Planctomycetia</taxon>
        <taxon>Pirellulales</taxon>
        <taxon>Pirellulaceae</taxon>
        <taxon>Rubripirellula</taxon>
    </lineage>
</organism>
<dbReference type="OrthoDB" id="283456at2"/>
<proteinExistence type="predicted"/>
<evidence type="ECO:0000313" key="1">
    <source>
        <dbReference type="EMBL" id="TWU51040.1"/>
    </source>
</evidence>
<keyword evidence="2" id="KW-1185">Reference proteome</keyword>
<dbReference type="RefSeq" id="WP_146459693.1">
    <property type="nucleotide sequence ID" value="NZ_SJPW01000005.1"/>
</dbReference>
<dbReference type="AlphaFoldDB" id="A0A5C6ERU2"/>